<keyword evidence="2" id="KW-0812">Transmembrane</keyword>
<dbReference type="PANTHER" id="PTHR33527:SF53">
    <property type="entry name" value="OS10G0561000 PROTEIN"/>
    <property type="match status" value="1"/>
</dbReference>
<gene>
    <name evidence="3" type="ORF">IFM89_030560</name>
</gene>
<evidence type="ECO:0000313" key="3">
    <source>
        <dbReference type="EMBL" id="KAF9602672.1"/>
    </source>
</evidence>
<sequence length="344" mass="38865">MASILSDFSFLVLTILMFGNLPTLPNFLISFHRIERELFNRLVQQLRKQPPLVKAVIAFWLCLEELGYFELIVRLSEQADDRILEIAYNETVVCLNCILPHPRQPDGNYAIPVLAGFLQDQDEPAIDMMFFRYNREVIYDGVNRILTTICDIIFEDSVVRQGIHDQNIATNQVVRHIGENGSSNQGETSGHSNQASANYQIVPYNNGEVSRDAGETSARFRQASGSSSATLNPLATPYNAGGDGARAPRSQRTMFLTFSHGYPLTREEIYRYFTMHWGDVVEDVVIQQSLESYATPVYARLVLRNSSIIPLILNGVQTAKFYVNGKHLWARVHVPRQYAGFPSV</sequence>
<protein>
    <submittedName>
        <fullName evidence="3">Uncharacterized protein</fullName>
    </submittedName>
</protein>
<dbReference type="Proteomes" id="UP000631114">
    <property type="component" value="Unassembled WGS sequence"/>
</dbReference>
<feature type="region of interest" description="Disordered" evidence="1">
    <location>
        <begin position="212"/>
        <end position="247"/>
    </location>
</feature>
<dbReference type="EMBL" id="JADFTS010000006">
    <property type="protein sequence ID" value="KAF9602672.1"/>
    <property type="molecule type" value="Genomic_DNA"/>
</dbReference>
<evidence type="ECO:0000313" key="4">
    <source>
        <dbReference type="Proteomes" id="UP000631114"/>
    </source>
</evidence>
<accession>A0A835HQM7</accession>
<proteinExistence type="predicted"/>
<evidence type="ECO:0000256" key="1">
    <source>
        <dbReference type="SAM" id="MobiDB-lite"/>
    </source>
</evidence>
<organism evidence="3 4">
    <name type="scientific">Coptis chinensis</name>
    <dbReference type="NCBI Taxonomy" id="261450"/>
    <lineage>
        <taxon>Eukaryota</taxon>
        <taxon>Viridiplantae</taxon>
        <taxon>Streptophyta</taxon>
        <taxon>Embryophyta</taxon>
        <taxon>Tracheophyta</taxon>
        <taxon>Spermatophyta</taxon>
        <taxon>Magnoliopsida</taxon>
        <taxon>Ranunculales</taxon>
        <taxon>Ranunculaceae</taxon>
        <taxon>Coptidoideae</taxon>
        <taxon>Coptis</taxon>
    </lineage>
</organism>
<dbReference type="PANTHER" id="PTHR33527">
    <property type="entry name" value="OS07G0274300 PROTEIN"/>
    <property type="match status" value="1"/>
</dbReference>
<name>A0A835HQM7_9MAGN</name>
<reference evidence="3 4" key="1">
    <citation type="submission" date="2020-10" db="EMBL/GenBank/DDBJ databases">
        <title>The Coptis chinensis genome and diversification of protoberbering-type alkaloids.</title>
        <authorList>
            <person name="Wang B."/>
            <person name="Shu S."/>
            <person name="Song C."/>
            <person name="Liu Y."/>
        </authorList>
    </citation>
    <scope>NUCLEOTIDE SEQUENCE [LARGE SCALE GENOMIC DNA]</scope>
    <source>
        <strain evidence="3">HL-2020</strain>
        <tissue evidence="3">Leaf</tissue>
    </source>
</reference>
<dbReference type="OrthoDB" id="1882251at2759"/>
<feature type="compositionally biased region" description="Polar residues" evidence="1">
    <location>
        <begin position="223"/>
        <end position="233"/>
    </location>
</feature>
<feature type="transmembrane region" description="Helical" evidence="2">
    <location>
        <begin position="12"/>
        <end position="31"/>
    </location>
</feature>
<dbReference type="AlphaFoldDB" id="A0A835HQM7"/>
<evidence type="ECO:0000256" key="2">
    <source>
        <dbReference type="SAM" id="Phobius"/>
    </source>
</evidence>
<keyword evidence="2" id="KW-0472">Membrane</keyword>
<keyword evidence="4" id="KW-1185">Reference proteome</keyword>
<keyword evidence="2" id="KW-1133">Transmembrane helix</keyword>
<comment type="caution">
    <text evidence="3">The sequence shown here is derived from an EMBL/GenBank/DDBJ whole genome shotgun (WGS) entry which is preliminary data.</text>
</comment>